<keyword evidence="2" id="KW-0326">Glycosidase</keyword>
<dbReference type="PROSITE" id="PS00561">
    <property type="entry name" value="CBM2_A"/>
    <property type="match status" value="1"/>
</dbReference>
<reference evidence="7" key="1">
    <citation type="journal article" date="2019" name="Int. J. Syst. Evol. Microbiol.">
        <title>The Global Catalogue of Microorganisms (GCM) 10K type strain sequencing project: providing services to taxonomists for standard genome sequencing and annotation.</title>
        <authorList>
            <consortium name="The Broad Institute Genomics Platform"/>
            <consortium name="The Broad Institute Genome Sequencing Center for Infectious Disease"/>
            <person name="Wu L."/>
            <person name="Ma J."/>
        </authorList>
    </citation>
    <scope>NUCLEOTIDE SEQUENCE [LARGE SCALE GENOMIC DNA]</scope>
    <source>
        <strain evidence="7">CCUG 53903</strain>
    </source>
</reference>
<dbReference type="InterPro" id="IPR001919">
    <property type="entry name" value="CBD2"/>
</dbReference>
<keyword evidence="7" id="KW-1185">Reference proteome</keyword>
<dbReference type="EMBL" id="JBHSPA010000018">
    <property type="protein sequence ID" value="MFC5825232.1"/>
    <property type="molecule type" value="Genomic_DNA"/>
</dbReference>
<feature type="non-terminal residue" evidence="6">
    <location>
        <position position="134"/>
    </location>
</feature>
<evidence type="ECO:0000259" key="5">
    <source>
        <dbReference type="PROSITE" id="PS51173"/>
    </source>
</evidence>
<protein>
    <submittedName>
        <fullName evidence="6">Cellulose binding domain-containing protein</fullName>
    </submittedName>
</protein>
<dbReference type="InterPro" id="IPR012291">
    <property type="entry name" value="CBM2_carb-bd_dom_sf"/>
</dbReference>
<evidence type="ECO:0000256" key="4">
    <source>
        <dbReference type="SAM" id="SignalP"/>
    </source>
</evidence>
<keyword evidence="3" id="KW-0119">Carbohydrate metabolism</keyword>
<name>A0ABW1CJA6_9ACTN</name>
<dbReference type="InterPro" id="IPR018366">
    <property type="entry name" value="CBM2_CS"/>
</dbReference>
<dbReference type="PROSITE" id="PS51173">
    <property type="entry name" value="CBM2"/>
    <property type="match status" value="1"/>
</dbReference>
<dbReference type="SMART" id="SM00637">
    <property type="entry name" value="CBD_II"/>
    <property type="match status" value="1"/>
</dbReference>
<feature type="domain" description="CBM2" evidence="5">
    <location>
        <begin position="18"/>
        <end position="131"/>
    </location>
</feature>
<evidence type="ECO:0000313" key="7">
    <source>
        <dbReference type="Proteomes" id="UP001596058"/>
    </source>
</evidence>
<keyword evidence="3" id="KW-0624">Polysaccharide degradation</keyword>
<dbReference type="RefSeq" id="WP_379514753.1">
    <property type="nucleotide sequence ID" value="NZ_JBHSPA010000018.1"/>
</dbReference>
<gene>
    <name evidence="6" type="ORF">ACFPZ3_15320</name>
</gene>
<proteinExistence type="predicted"/>
<evidence type="ECO:0000256" key="3">
    <source>
        <dbReference type="ARBA" id="ARBA00023326"/>
    </source>
</evidence>
<evidence type="ECO:0000313" key="6">
    <source>
        <dbReference type="EMBL" id="MFC5825232.1"/>
    </source>
</evidence>
<evidence type="ECO:0000256" key="1">
    <source>
        <dbReference type="ARBA" id="ARBA00022801"/>
    </source>
</evidence>
<keyword evidence="4" id="KW-0732">Signal</keyword>
<dbReference type="SUPFAM" id="SSF49384">
    <property type="entry name" value="Carbohydrate-binding domain"/>
    <property type="match status" value="1"/>
</dbReference>
<feature type="chain" id="PRO_5046517892" evidence="4">
    <location>
        <begin position="22"/>
        <end position="134"/>
    </location>
</feature>
<accession>A0ABW1CJA6</accession>
<comment type="caution">
    <text evidence="6">The sequence shown here is derived from an EMBL/GenBank/DDBJ whole genome shotgun (WGS) entry which is preliminary data.</text>
</comment>
<dbReference type="Proteomes" id="UP001596058">
    <property type="component" value="Unassembled WGS sequence"/>
</dbReference>
<keyword evidence="1" id="KW-0378">Hydrolase</keyword>
<sequence length="134" mass="13191">MTAASVAALGLVVGQGSAANAAVACDVTYTANQWGSGSGGFTASITLKNTGDPITSWSLGFDFANAGQKYTPTGWGANWSQSGTRVTGTNLSWNGSLATGASTNIGFNGTWTGANPSPASFSVNNTTCGGGTGP</sequence>
<evidence type="ECO:0000256" key="2">
    <source>
        <dbReference type="ARBA" id="ARBA00023295"/>
    </source>
</evidence>
<dbReference type="Gene3D" id="2.60.40.290">
    <property type="match status" value="1"/>
</dbReference>
<feature type="signal peptide" evidence="4">
    <location>
        <begin position="1"/>
        <end position="21"/>
    </location>
</feature>
<organism evidence="6 7">
    <name type="scientific">Nonomuraea insulae</name>
    <dbReference type="NCBI Taxonomy" id="1616787"/>
    <lineage>
        <taxon>Bacteria</taxon>
        <taxon>Bacillati</taxon>
        <taxon>Actinomycetota</taxon>
        <taxon>Actinomycetes</taxon>
        <taxon>Streptosporangiales</taxon>
        <taxon>Streptosporangiaceae</taxon>
        <taxon>Nonomuraea</taxon>
    </lineage>
</organism>
<dbReference type="Pfam" id="PF00553">
    <property type="entry name" value="CBM_2"/>
    <property type="match status" value="1"/>
</dbReference>
<dbReference type="InterPro" id="IPR008965">
    <property type="entry name" value="CBM2/CBM3_carb-bd_dom_sf"/>
</dbReference>